<feature type="chain" id="PRO_5046195396" evidence="7">
    <location>
        <begin position="21"/>
        <end position="282"/>
    </location>
</feature>
<keyword evidence="7" id="KW-0732">Signal</keyword>
<dbReference type="InterPro" id="IPR000620">
    <property type="entry name" value="EamA_dom"/>
</dbReference>
<evidence type="ECO:0000256" key="6">
    <source>
        <dbReference type="SAM" id="Phobius"/>
    </source>
</evidence>
<protein>
    <submittedName>
        <fullName evidence="9">DMT family transporter</fullName>
    </submittedName>
</protein>
<accession>A0ABU0YUZ2</accession>
<evidence type="ECO:0000313" key="9">
    <source>
        <dbReference type="EMBL" id="MDQ7251545.1"/>
    </source>
</evidence>
<feature type="domain" description="EamA" evidence="8">
    <location>
        <begin position="141"/>
        <end position="273"/>
    </location>
</feature>
<proteinExistence type="inferred from homology"/>
<feature type="signal peptide" evidence="7">
    <location>
        <begin position="1"/>
        <end position="20"/>
    </location>
</feature>
<organism evidence="9 10">
    <name type="scientific">Dongia sedimenti</name>
    <dbReference type="NCBI Taxonomy" id="3064282"/>
    <lineage>
        <taxon>Bacteria</taxon>
        <taxon>Pseudomonadati</taxon>
        <taxon>Pseudomonadota</taxon>
        <taxon>Alphaproteobacteria</taxon>
        <taxon>Rhodospirillales</taxon>
        <taxon>Dongiaceae</taxon>
        <taxon>Dongia</taxon>
    </lineage>
</organism>
<comment type="similarity">
    <text evidence="2">Belongs to the EamA transporter family.</text>
</comment>
<evidence type="ECO:0000256" key="2">
    <source>
        <dbReference type="ARBA" id="ARBA00007362"/>
    </source>
</evidence>
<evidence type="ECO:0000256" key="4">
    <source>
        <dbReference type="ARBA" id="ARBA00022989"/>
    </source>
</evidence>
<dbReference type="PANTHER" id="PTHR32322">
    <property type="entry name" value="INNER MEMBRANE TRANSPORTER"/>
    <property type="match status" value="1"/>
</dbReference>
<dbReference type="Proteomes" id="UP001230156">
    <property type="component" value="Unassembled WGS sequence"/>
</dbReference>
<comment type="subcellular location">
    <subcellularLocation>
        <location evidence="1">Membrane</location>
        <topology evidence="1">Multi-pass membrane protein</topology>
    </subcellularLocation>
</comment>
<dbReference type="Pfam" id="PF00892">
    <property type="entry name" value="EamA"/>
    <property type="match status" value="2"/>
</dbReference>
<feature type="transmembrane region" description="Helical" evidence="6">
    <location>
        <begin position="60"/>
        <end position="80"/>
    </location>
</feature>
<sequence>MLILLCAVFFSLITTFSRLAYDAGANPLTLVEARSAAFVIVIGAFQLVARRSLALPRRTLIATFPMSVGIMLMSIGYLASVYFIKVSLAVVILYSFPLLVALLAAVSGRERIALPKALAMLVAFGGLVMAIGLETESVDWRGVALVLMAALGIAGNLTFSGPYLDGVDSLTVNVWNNFWGAVVLGAYLALASGVALPETGQGWAALGAVIGCYVVGLACMFGALKYLPPSQAAVMLNLEPVISITVAGLLLHEVTHLLQWLGVLIMLGALCFSALRGAKSEA</sequence>
<dbReference type="RefSeq" id="WP_379962015.1">
    <property type="nucleotide sequence ID" value="NZ_JAUYVI010000013.1"/>
</dbReference>
<evidence type="ECO:0000256" key="3">
    <source>
        <dbReference type="ARBA" id="ARBA00022692"/>
    </source>
</evidence>
<feature type="transmembrane region" description="Helical" evidence="6">
    <location>
        <begin position="257"/>
        <end position="275"/>
    </location>
</feature>
<comment type="caution">
    <text evidence="9">The sequence shown here is derived from an EMBL/GenBank/DDBJ whole genome shotgun (WGS) entry which is preliminary data.</text>
</comment>
<feature type="transmembrane region" description="Helical" evidence="6">
    <location>
        <begin position="113"/>
        <end position="131"/>
    </location>
</feature>
<keyword evidence="3 6" id="KW-0812">Transmembrane</keyword>
<evidence type="ECO:0000313" key="10">
    <source>
        <dbReference type="Proteomes" id="UP001230156"/>
    </source>
</evidence>
<feature type="transmembrane region" description="Helical" evidence="6">
    <location>
        <begin position="143"/>
        <end position="164"/>
    </location>
</feature>
<feature type="transmembrane region" description="Helical" evidence="6">
    <location>
        <begin position="234"/>
        <end position="251"/>
    </location>
</feature>
<evidence type="ECO:0000256" key="1">
    <source>
        <dbReference type="ARBA" id="ARBA00004141"/>
    </source>
</evidence>
<keyword evidence="5 6" id="KW-0472">Membrane</keyword>
<keyword evidence="4 6" id="KW-1133">Transmembrane helix</keyword>
<dbReference type="PANTHER" id="PTHR32322:SF2">
    <property type="entry name" value="EAMA DOMAIN-CONTAINING PROTEIN"/>
    <property type="match status" value="1"/>
</dbReference>
<evidence type="ECO:0000259" key="8">
    <source>
        <dbReference type="Pfam" id="PF00892"/>
    </source>
</evidence>
<gene>
    <name evidence="9" type="ORF">Q8A70_27915</name>
</gene>
<feature type="transmembrane region" description="Helical" evidence="6">
    <location>
        <begin position="86"/>
        <end position="106"/>
    </location>
</feature>
<dbReference type="SUPFAM" id="SSF103481">
    <property type="entry name" value="Multidrug resistance efflux transporter EmrE"/>
    <property type="match status" value="2"/>
</dbReference>
<feature type="domain" description="EamA" evidence="8">
    <location>
        <begin position="2"/>
        <end position="130"/>
    </location>
</feature>
<name>A0ABU0YUZ2_9PROT</name>
<evidence type="ECO:0000256" key="5">
    <source>
        <dbReference type="ARBA" id="ARBA00023136"/>
    </source>
</evidence>
<feature type="transmembrane region" description="Helical" evidence="6">
    <location>
        <begin position="202"/>
        <end position="227"/>
    </location>
</feature>
<reference evidence="10" key="1">
    <citation type="submission" date="2023-08" db="EMBL/GenBank/DDBJ databases">
        <title>Rhodospirillaceae gen. nov., a novel taxon isolated from the Yangtze River Yuezi River estuary sludge.</title>
        <authorList>
            <person name="Ruan L."/>
        </authorList>
    </citation>
    <scope>NUCLEOTIDE SEQUENCE [LARGE SCALE GENOMIC DNA]</scope>
    <source>
        <strain evidence="10">R-7</strain>
    </source>
</reference>
<dbReference type="InterPro" id="IPR037185">
    <property type="entry name" value="EmrE-like"/>
</dbReference>
<dbReference type="EMBL" id="JAUYVI010000013">
    <property type="protein sequence ID" value="MDQ7251545.1"/>
    <property type="molecule type" value="Genomic_DNA"/>
</dbReference>
<dbReference type="InterPro" id="IPR050638">
    <property type="entry name" value="AA-Vitamin_Transporters"/>
</dbReference>
<evidence type="ECO:0000256" key="7">
    <source>
        <dbReference type="SAM" id="SignalP"/>
    </source>
</evidence>
<feature type="transmembrane region" description="Helical" evidence="6">
    <location>
        <begin position="176"/>
        <end position="196"/>
    </location>
</feature>
<feature type="transmembrane region" description="Helical" evidence="6">
    <location>
        <begin position="30"/>
        <end position="48"/>
    </location>
</feature>
<keyword evidence="10" id="KW-1185">Reference proteome</keyword>